<name>A0ABM4BT39_HYDVU</name>
<dbReference type="PANTHER" id="PTHR13659:SF5">
    <property type="entry name" value="PROTEIN FAM8A1"/>
    <property type="match status" value="1"/>
</dbReference>
<protein>
    <submittedName>
        <fullName evidence="9">Uncharacterized protein LOC100199969</fullName>
    </submittedName>
</protein>
<keyword evidence="3 6" id="KW-1133">Transmembrane helix</keyword>
<dbReference type="PANTHER" id="PTHR13659">
    <property type="entry name" value="AUTOSOMAL HIGHLY CONSERVED PROTEIN"/>
    <property type="match status" value="1"/>
</dbReference>
<accession>A0ABM4BT39</accession>
<evidence type="ECO:0000256" key="1">
    <source>
        <dbReference type="ARBA" id="ARBA00004141"/>
    </source>
</evidence>
<dbReference type="InterPro" id="IPR010432">
    <property type="entry name" value="RDD"/>
</dbReference>
<proteinExistence type="predicted"/>
<reference evidence="9" key="1">
    <citation type="submission" date="2025-08" db="UniProtKB">
        <authorList>
            <consortium name="RefSeq"/>
        </authorList>
    </citation>
    <scope>IDENTIFICATION</scope>
</reference>
<feature type="transmembrane region" description="Helical" evidence="6">
    <location>
        <begin position="164"/>
        <end position="185"/>
    </location>
</feature>
<evidence type="ECO:0000313" key="9">
    <source>
        <dbReference type="RefSeq" id="XP_065652315.1"/>
    </source>
</evidence>
<keyword evidence="8" id="KW-1185">Reference proteome</keyword>
<comment type="subcellular location">
    <subcellularLocation>
        <location evidence="1">Membrane</location>
        <topology evidence="1">Multi-pass membrane protein</topology>
    </subcellularLocation>
</comment>
<evidence type="ECO:0000256" key="3">
    <source>
        <dbReference type="ARBA" id="ARBA00022989"/>
    </source>
</evidence>
<feature type="transmembrane region" description="Helical" evidence="6">
    <location>
        <begin position="231"/>
        <end position="252"/>
    </location>
</feature>
<organism evidence="8 9">
    <name type="scientific">Hydra vulgaris</name>
    <name type="common">Hydra</name>
    <name type="synonym">Hydra attenuata</name>
    <dbReference type="NCBI Taxonomy" id="6087"/>
    <lineage>
        <taxon>Eukaryota</taxon>
        <taxon>Metazoa</taxon>
        <taxon>Cnidaria</taxon>
        <taxon>Hydrozoa</taxon>
        <taxon>Hydroidolina</taxon>
        <taxon>Anthoathecata</taxon>
        <taxon>Aplanulata</taxon>
        <taxon>Hydridae</taxon>
        <taxon>Hydra</taxon>
    </lineage>
</organism>
<sequence length="275" mass="32218">MDSSRDPKIKDVLENGTHKISDEINQYNKYSDDITMYIAYQNWCWMEYSWMLYTQMLHKNMQITNLTNQIQQYQNQQQSTERNNSQQQPQHQQPQVEERVIFKLAPLSKRIAAEFIDFMFLALCKVFLIYYFYGDEYIEKFSYILVIDDTTSLSDLEDMLMQALLFRVIVIAYEGYMLSGTLPFSNGSTLGKRIMNLKVFYASDVVDHNNIEQTVSIVPRPLGVLRSCFRAFLKSTCISFVFPVMLPVLTMFTHNRLIYDIAVDAVVVDQSIVER</sequence>
<dbReference type="Proteomes" id="UP001652625">
    <property type="component" value="Chromosome 04"/>
</dbReference>
<evidence type="ECO:0000256" key="6">
    <source>
        <dbReference type="SAM" id="Phobius"/>
    </source>
</evidence>
<evidence type="ECO:0000256" key="4">
    <source>
        <dbReference type="ARBA" id="ARBA00023136"/>
    </source>
</evidence>
<feature type="region of interest" description="Disordered" evidence="5">
    <location>
        <begin position="74"/>
        <end position="94"/>
    </location>
</feature>
<dbReference type="RefSeq" id="XP_065652315.1">
    <property type="nucleotide sequence ID" value="XM_065796243.1"/>
</dbReference>
<evidence type="ECO:0000313" key="8">
    <source>
        <dbReference type="Proteomes" id="UP001652625"/>
    </source>
</evidence>
<evidence type="ECO:0000259" key="7">
    <source>
        <dbReference type="Pfam" id="PF06271"/>
    </source>
</evidence>
<feature type="transmembrane region" description="Helical" evidence="6">
    <location>
        <begin position="111"/>
        <end position="133"/>
    </location>
</feature>
<gene>
    <name evidence="9" type="primary">LOC100199969</name>
</gene>
<evidence type="ECO:0000256" key="2">
    <source>
        <dbReference type="ARBA" id="ARBA00022692"/>
    </source>
</evidence>
<evidence type="ECO:0000256" key="5">
    <source>
        <dbReference type="SAM" id="MobiDB-lite"/>
    </source>
</evidence>
<keyword evidence="2 6" id="KW-0812">Transmembrane</keyword>
<dbReference type="Pfam" id="PF06271">
    <property type="entry name" value="RDD"/>
    <property type="match status" value="1"/>
</dbReference>
<dbReference type="GeneID" id="100199969"/>
<feature type="domain" description="RDD" evidence="7">
    <location>
        <begin position="105"/>
        <end position="200"/>
    </location>
</feature>
<keyword evidence="4 6" id="KW-0472">Membrane</keyword>
<dbReference type="InterPro" id="IPR039871">
    <property type="entry name" value="FAM8A1"/>
</dbReference>